<dbReference type="InterPro" id="IPR003370">
    <property type="entry name" value="Chromate_transpt"/>
</dbReference>
<evidence type="ECO:0000256" key="6">
    <source>
        <dbReference type="ARBA" id="ARBA00023136"/>
    </source>
</evidence>
<evidence type="ECO:0000256" key="3">
    <source>
        <dbReference type="ARBA" id="ARBA00022475"/>
    </source>
</evidence>
<dbReference type="RefSeq" id="WP_381433053.1">
    <property type="nucleotide sequence ID" value="NZ_JBHSNO010000005.1"/>
</dbReference>
<evidence type="ECO:0000256" key="5">
    <source>
        <dbReference type="ARBA" id="ARBA00022989"/>
    </source>
</evidence>
<evidence type="ECO:0000256" key="7">
    <source>
        <dbReference type="SAM" id="Phobius"/>
    </source>
</evidence>
<dbReference type="PANTHER" id="PTHR43663">
    <property type="entry name" value="CHROMATE TRANSPORT PROTEIN-RELATED"/>
    <property type="match status" value="1"/>
</dbReference>
<feature type="transmembrane region" description="Helical" evidence="7">
    <location>
        <begin position="157"/>
        <end position="190"/>
    </location>
</feature>
<reference evidence="9" key="1">
    <citation type="journal article" date="2019" name="Int. J. Syst. Evol. Microbiol.">
        <title>The Global Catalogue of Microorganisms (GCM) 10K type strain sequencing project: providing services to taxonomists for standard genome sequencing and annotation.</title>
        <authorList>
            <consortium name="The Broad Institute Genomics Platform"/>
            <consortium name="The Broad Institute Genome Sequencing Center for Infectious Disease"/>
            <person name="Wu L."/>
            <person name="Ma J."/>
        </authorList>
    </citation>
    <scope>NUCLEOTIDE SEQUENCE [LARGE SCALE GENOMIC DNA]</scope>
    <source>
        <strain evidence="9">CGMCC 4.1434</strain>
    </source>
</reference>
<proteinExistence type="inferred from homology"/>
<feature type="transmembrane region" description="Helical" evidence="7">
    <location>
        <begin position="125"/>
        <end position="145"/>
    </location>
</feature>
<evidence type="ECO:0000256" key="2">
    <source>
        <dbReference type="ARBA" id="ARBA00005262"/>
    </source>
</evidence>
<protein>
    <submittedName>
        <fullName evidence="8">Chromate transporter</fullName>
    </submittedName>
</protein>
<dbReference type="PANTHER" id="PTHR43663:SF1">
    <property type="entry name" value="CHROMATE TRANSPORTER"/>
    <property type="match status" value="1"/>
</dbReference>
<keyword evidence="5 7" id="KW-1133">Transmembrane helix</keyword>
<evidence type="ECO:0000256" key="1">
    <source>
        <dbReference type="ARBA" id="ARBA00004651"/>
    </source>
</evidence>
<dbReference type="EMBL" id="JBHSNO010000005">
    <property type="protein sequence ID" value="MFC5589046.1"/>
    <property type="molecule type" value="Genomic_DNA"/>
</dbReference>
<evidence type="ECO:0000313" key="9">
    <source>
        <dbReference type="Proteomes" id="UP001596109"/>
    </source>
</evidence>
<evidence type="ECO:0000256" key="4">
    <source>
        <dbReference type="ARBA" id="ARBA00022692"/>
    </source>
</evidence>
<keyword evidence="9" id="KW-1185">Reference proteome</keyword>
<dbReference type="InterPro" id="IPR052518">
    <property type="entry name" value="CHR_Transporter"/>
</dbReference>
<keyword evidence="4 7" id="KW-0812">Transmembrane</keyword>
<organism evidence="8 9">
    <name type="scientific">Sporosarcina soli</name>
    <dbReference type="NCBI Taxonomy" id="334736"/>
    <lineage>
        <taxon>Bacteria</taxon>
        <taxon>Bacillati</taxon>
        <taxon>Bacillota</taxon>
        <taxon>Bacilli</taxon>
        <taxon>Bacillales</taxon>
        <taxon>Caryophanaceae</taxon>
        <taxon>Sporosarcina</taxon>
    </lineage>
</organism>
<feature type="transmembrane region" description="Helical" evidence="7">
    <location>
        <begin position="20"/>
        <end position="46"/>
    </location>
</feature>
<dbReference type="Pfam" id="PF02417">
    <property type="entry name" value="Chromate_transp"/>
    <property type="match status" value="1"/>
</dbReference>
<keyword evidence="3" id="KW-1003">Cell membrane</keyword>
<comment type="subcellular location">
    <subcellularLocation>
        <location evidence="1">Cell membrane</location>
        <topology evidence="1">Multi-pass membrane protein</topology>
    </subcellularLocation>
</comment>
<feature type="transmembrane region" description="Helical" evidence="7">
    <location>
        <begin position="96"/>
        <end position="119"/>
    </location>
</feature>
<evidence type="ECO:0000313" key="8">
    <source>
        <dbReference type="EMBL" id="MFC5589046.1"/>
    </source>
</evidence>
<sequence>MNKPTLDKMKEGEIMKGWKILFQLFWTFFKISPVTFGGGFAMVPLIEKEVVEKRGWLKSEDVTDVFALSQSVPGAVAINSATFIGQRIGGVRGAIAAMLGVSLPTFFIVLILGVLYFFIQDNPKVEAAFISIRVSIVAIIVYAAIKIAKNAIVDKSTFGMMVIGIPALFFIHPIIAIGVGAVTGIITISIKMKLGYKIERERKAEKDDKDKLEYFMGAGI</sequence>
<comment type="similarity">
    <text evidence="2">Belongs to the chromate ion transporter (CHR) (TC 2.A.51) family.</text>
</comment>
<accession>A0ABW0THW3</accession>
<dbReference type="Proteomes" id="UP001596109">
    <property type="component" value="Unassembled WGS sequence"/>
</dbReference>
<name>A0ABW0THW3_9BACL</name>
<keyword evidence="6 7" id="KW-0472">Membrane</keyword>
<gene>
    <name evidence="8" type="ORF">ACFPRA_09115</name>
</gene>
<comment type="caution">
    <text evidence="8">The sequence shown here is derived from an EMBL/GenBank/DDBJ whole genome shotgun (WGS) entry which is preliminary data.</text>
</comment>